<protein>
    <submittedName>
        <fullName evidence="1">Uncharacterized protein</fullName>
    </submittedName>
</protein>
<keyword evidence="2" id="KW-1185">Reference proteome</keyword>
<evidence type="ECO:0000313" key="1">
    <source>
        <dbReference type="EMBL" id="KAI4560999.1"/>
    </source>
</evidence>
<name>A0ACB9U8W7_9CETA</name>
<accession>A0ACB9U8W7</accession>
<reference evidence="1" key="1">
    <citation type="submission" date="2022-03" db="EMBL/GenBank/DDBJ databases">
        <title>Genomic analyses of argali, domestic sheep and their hybrids provide insights into chromosomal evolution, heterosis and genetic basis of agronomic traits.</title>
        <authorList>
            <person name="Li M."/>
        </authorList>
    </citation>
    <scope>NUCLEOTIDE SEQUENCE</scope>
    <source>
        <strain evidence="1">F1 hybrid</strain>
    </source>
</reference>
<gene>
    <name evidence="1" type="ORF">MJG53_017628</name>
</gene>
<dbReference type="Proteomes" id="UP001057279">
    <property type="component" value="Linkage Group LG22"/>
</dbReference>
<proteinExistence type="predicted"/>
<evidence type="ECO:0000313" key="2">
    <source>
        <dbReference type="Proteomes" id="UP001057279"/>
    </source>
</evidence>
<comment type="caution">
    <text evidence="1">The sequence shown here is derived from an EMBL/GenBank/DDBJ whole genome shotgun (WGS) entry which is preliminary data.</text>
</comment>
<sequence>MTRTSTCVYHLFVLSWYIFLNFYISLEGKDPQISLIFQKGGKWKYLTLLNLLLQAIFFGVACLEDVLKRTKGEKDIKFVTAFRDLLFTTLAFPLSTFVFLAFWIIFLYDRELIYPKVLDTVFPVWLNHAMCVKEKQVVFAVNDNMFSLDMDFKGSTQCHLLLLNAVKASVTENLPSPMEHSFRFPVEVILRPHCYPLRKKGLTLLTAAGLAYVSRTLWIYSETGTWVYPVFAKLSPVGLAALFSLSHIFIIGTYLFGEKLNHWKWEILRNTPSLTKKTGTPRESCRAYLTLTIDRSSSHLRSIRLSLQPVVNPPSHKMILQVRGFPAHMSATPKFTFLALTSLQNSTPQVLSA</sequence>
<dbReference type="EMBL" id="CM043047">
    <property type="protein sequence ID" value="KAI4560999.1"/>
    <property type="molecule type" value="Genomic_DNA"/>
</dbReference>
<organism evidence="1 2">
    <name type="scientific">Ovis ammon polii x Ovis aries</name>
    <dbReference type="NCBI Taxonomy" id="2918886"/>
    <lineage>
        <taxon>Eukaryota</taxon>
        <taxon>Metazoa</taxon>
        <taxon>Chordata</taxon>
        <taxon>Craniata</taxon>
        <taxon>Vertebrata</taxon>
        <taxon>Euteleostomi</taxon>
        <taxon>Mammalia</taxon>
        <taxon>Eutheria</taxon>
        <taxon>Laurasiatheria</taxon>
        <taxon>Artiodactyla</taxon>
        <taxon>Ruminantia</taxon>
        <taxon>Pecora</taxon>
        <taxon>Bovidae</taxon>
        <taxon>Caprinae</taxon>
        <taxon>Ovis</taxon>
    </lineage>
</organism>